<gene>
    <name evidence="9" type="primary">NPAS3_2</name>
    <name evidence="9" type="ORF">OS493_008918</name>
</gene>
<dbReference type="Pfam" id="PF14598">
    <property type="entry name" value="PAS_11"/>
    <property type="match status" value="1"/>
</dbReference>
<proteinExistence type="predicted"/>
<accession>A0A9X0CZT3</accession>
<comment type="subcellular location">
    <subcellularLocation>
        <location evidence="1">Nucleus</location>
    </subcellularLocation>
</comment>
<keyword evidence="2" id="KW-0677">Repeat</keyword>
<dbReference type="PANTHER" id="PTHR23043">
    <property type="entry name" value="HYPOXIA-INDUCIBLE FACTOR 1 ALPHA"/>
    <property type="match status" value="1"/>
</dbReference>
<dbReference type="PANTHER" id="PTHR23043:SF17">
    <property type="entry name" value="PROTEIN SIMILAR"/>
    <property type="match status" value="1"/>
</dbReference>
<evidence type="ECO:0000256" key="7">
    <source>
        <dbReference type="SAM" id="MobiDB-lite"/>
    </source>
</evidence>
<keyword evidence="6" id="KW-0539">Nucleus</keyword>
<reference evidence="9" key="1">
    <citation type="submission" date="2023-01" db="EMBL/GenBank/DDBJ databases">
        <title>Genome assembly of the deep-sea coral Lophelia pertusa.</title>
        <authorList>
            <person name="Herrera S."/>
            <person name="Cordes E."/>
        </authorList>
    </citation>
    <scope>NUCLEOTIDE SEQUENCE</scope>
    <source>
        <strain evidence="9">USNM1676648</strain>
        <tissue evidence="9">Polyp</tissue>
    </source>
</reference>
<name>A0A9X0CZT3_9CNID</name>
<evidence type="ECO:0000313" key="10">
    <source>
        <dbReference type="Proteomes" id="UP001163046"/>
    </source>
</evidence>
<keyword evidence="10" id="KW-1185">Reference proteome</keyword>
<feature type="compositionally biased region" description="Low complexity" evidence="7">
    <location>
        <begin position="11"/>
        <end position="35"/>
    </location>
</feature>
<keyword evidence="5" id="KW-0804">Transcription</keyword>
<feature type="compositionally biased region" description="Polar residues" evidence="7">
    <location>
        <begin position="854"/>
        <end position="864"/>
    </location>
</feature>
<dbReference type="FunFam" id="3.30.450.20:FF:000021">
    <property type="entry name" value="Neuronal PAS domain-containing protein 3"/>
    <property type="match status" value="1"/>
</dbReference>
<dbReference type="OrthoDB" id="6021714at2759"/>
<evidence type="ECO:0000256" key="4">
    <source>
        <dbReference type="ARBA" id="ARBA00023125"/>
    </source>
</evidence>
<feature type="compositionally biased region" description="Polar residues" evidence="7">
    <location>
        <begin position="810"/>
        <end position="820"/>
    </location>
</feature>
<dbReference type="Proteomes" id="UP001163046">
    <property type="component" value="Unassembled WGS sequence"/>
</dbReference>
<dbReference type="SMART" id="SM00086">
    <property type="entry name" value="PAC"/>
    <property type="match status" value="1"/>
</dbReference>
<dbReference type="CDD" id="cd00130">
    <property type="entry name" value="PAS"/>
    <property type="match status" value="2"/>
</dbReference>
<dbReference type="SMART" id="SM00091">
    <property type="entry name" value="PAS"/>
    <property type="match status" value="2"/>
</dbReference>
<dbReference type="GO" id="GO:0005634">
    <property type="term" value="C:nucleus"/>
    <property type="evidence" value="ECO:0007669"/>
    <property type="project" value="UniProtKB-SubCell"/>
</dbReference>
<evidence type="ECO:0000313" key="9">
    <source>
        <dbReference type="EMBL" id="KAJ7380458.1"/>
    </source>
</evidence>
<keyword evidence="4" id="KW-0238">DNA-binding</keyword>
<sequence length="1038" mass="113711">MSDGDILDHYGSPGSSSPQSSISSPPPAGGTSTSAVLPFNQGTTSYGDLASNSGIFLLQALDGFLFVLSSDCKVLYVSETVSVHLGLSQAATCTVYIHPEDQQDLINVLEIAKEELDNPSTQSASERYTDDIPFLGINKVSADDDDDEEGLPNKEKPKSFFLRMKCTLVRRGGSYTKSSGFKVIHCMGRMKRYSAVGLPGPKFAFVAIGQPLPTMNINELPLECNMFVSRVGMDLKIVYCEGRIHKFMDYFARDIVGMSAYDFYHGNDIVVIQSHHAKFLTKGQVLTKYYRWMNKNGGWVWMQTKASLIPHPTNPDLKQMLCLNYIVSEVEHRGVVLGMAQLDDKPELHPHALITEVESDTDTSGELKDAQFDDEVMVYPKWHEKRHLTHELLFFSADHLVPKPTLIAQVALNRTGYQTDVPDEVFTTVADPWGQAACTTTTWSSSNAGARSCSVPGDGGSTSTLDDDFDDWAKMINAELTELDKDIVKYVATGSEIPQLPNQLPDQLPDTSLEVLLNSECFDGLQSNGTIQSLVAPKIEEIPMDSSKDYPISSLAPVDAQNMLPRNITSRPFGNLSVDNFVGDTKPSLIPMDQGGDLSGSKLRGISNPCMFGNGHSTGEPRNFQQNAPVLTHLNTVAAPNTSVMNIPQQSQGLHTARDPNTMITSQSRNFGRIPQMPRSADMASTGSGSFRVPAAVPDMTSTGGANFRVPATVPQMPKQNDLQSRFIQELKELLPQDLCYTDEMVVDLVDDMMVDADADAAQRVDNDIKLATILQQAGFAQIEGPPVIKQEVVTPTLPQPSSSFPSFSDTMATQSSQPRVISCSTTPFTSTDTFSRFPAHQTTFAPAPPRRPQNGTVHNQGSPMRFPNGNSQFVSQEDSNRNFLNTLSNAGITSTQTGAALASTNQWNSNAPSKQNAMEQGLRNLLQNTNSAPPKQTTNFNSQINSGLLSQQPNMPFMPQQNVSNMVPQSGPRNTQNNMFNMTVVPNMNQLNFQELSQVNSLLQSSPMQASSFQNLNGTNMSINNPHYTKFDMNRKL</sequence>
<dbReference type="InterPro" id="IPR035965">
    <property type="entry name" value="PAS-like_dom_sf"/>
</dbReference>
<feature type="region of interest" description="Disordered" evidence="7">
    <location>
        <begin position="800"/>
        <end position="820"/>
    </location>
</feature>
<keyword evidence="3" id="KW-0805">Transcription regulation</keyword>
<dbReference type="SUPFAM" id="SSF55785">
    <property type="entry name" value="PYP-like sensor domain (PAS domain)"/>
    <property type="match status" value="2"/>
</dbReference>
<dbReference type="AlphaFoldDB" id="A0A9X0CZT3"/>
<feature type="domain" description="PAS" evidence="8">
    <location>
        <begin position="215"/>
        <end position="281"/>
    </location>
</feature>
<comment type="caution">
    <text evidence="9">The sequence shown here is derived from an EMBL/GenBank/DDBJ whole genome shotgun (WGS) entry which is preliminary data.</text>
</comment>
<feature type="region of interest" description="Disordered" evidence="7">
    <location>
        <begin position="1"/>
        <end position="36"/>
    </location>
</feature>
<feature type="domain" description="PAS" evidence="8">
    <location>
        <begin position="52"/>
        <end position="114"/>
    </location>
</feature>
<dbReference type="GO" id="GO:0000981">
    <property type="term" value="F:DNA-binding transcription factor activity, RNA polymerase II-specific"/>
    <property type="evidence" value="ECO:0007669"/>
    <property type="project" value="TreeGrafter"/>
</dbReference>
<dbReference type="GO" id="GO:0000977">
    <property type="term" value="F:RNA polymerase II transcription regulatory region sequence-specific DNA binding"/>
    <property type="evidence" value="ECO:0007669"/>
    <property type="project" value="TreeGrafter"/>
</dbReference>
<evidence type="ECO:0000256" key="3">
    <source>
        <dbReference type="ARBA" id="ARBA00023015"/>
    </source>
</evidence>
<evidence type="ECO:0000256" key="5">
    <source>
        <dbReference type="ARBA" id="ARBA00023163"/>
    </source>
</evidence>
<feature type="region of interest" description="Disordered" evidence="7">
    <location>
        <begin position="844"/>
        <end position="864"/>
    </location>
</feature>
<evidence type="ECO:0000259" key="8">
    <source>
        <dbReference type="SMART" id="SM00091"/>
    </source>
</evidence>
<dbReference type="Gene3D" id="3.30.450.20">
    <property type="entry name" value="PAS domain"/>
    <property type="match status" value="2"/>
</dbReference>
<dbReference type="InterPro" id="IPR001610">
    <property type="entry name" value="PAC"/>
</dbReference>
<dbReference type="EMBL" id="MU826353">
    <property type="protein sequence ID" value="KAJ7380458.1"/>
    <property type="molecule type" value="Genomic_DNA"/>
</dbReference>
<evidence type="ECO:0000256" key="6">
    <source>
        <dbReference type="ARBA" id="ARBA00023242"/>
    </source>
</evidence>
<evidence type="ECO:0000256" key="1">
    <source>
        <dbReference type="ARBA" id="ARBA00004123"/>
    </source>
</evidence>
<protein>
    <submittedName>
        <fullName evidence="9">Neuronal PAS domain-containing protein 3</fullName>
    </submittedName>
</protein>
<evidence type="ECO:0000256" key="2">
    <source>
        <dbReference type="ARBA" id="ARBA00022737"/>
    </source>
</evidence>
<organism evidence="9 10">
    <name type="scientific">Desmophyllum pertusum</name>
    <dbReference type="NCBI Taxonomy" id="174260"/>
    <lineage>
        <taxon>Eukaryota</taxon>
        <taxon>Metazoa</taxon>
        <taxon>Cnidaria</taxon>
        <taxon>Anthozoa</taxon>
        <taxon>Hexacorallia</taxon>
        <taxon>Scleractinia</taxon>
        <taxon>Caryophylliina</taxon>
        <taxon>Caryophylliidae</taxon>
        <taxon>Desmophyllum</taxon>
    </lineage>
</organism>
<dbReference type="InterPro" id="IPR000014">
    <property type="entry name" value="PAS"/>
</dbReference>